<keyword evidence="1" id="KW-1133">Transmembrane helix</keyword>
<dbReference type="RefSeq" id="WP_094094591.1">
    <property type="nucleotide sequence ID" value="NZ_BMHF01000019.1"/>
</dbReference>
<gene>
    <name evidence="2" type="ORF">GCM10010917_38260</name>
</gene>
<keyword evidence="1" id="KW-0812">Transmembrane</keyword>
<sequence>MDRSTFYQSRNGLFVVLAWIALILVVLRDPLLRQDDPRLLFVIIGGGIACSLPTLMHYKNLKISSIPYITAALFALITCYALARNSGLFNFLTLYISLLLCSLYSNSRLILFNGCLVTATIMTVSQLFQANNEFLADNELLLLGGSLLTTAILAINARRFEQAVLTLVSRRRACEQMQTRTTAAAADLQSTADLLYNWSTELELELEHAVQVCQDIRISLDAAGFTLEWEKIAESARAPGETASSASTVNPYDIRERFLRITVKMLHLSEQMMANRQSIEDIHAGLSHQYGQLSGLIQAIQGTGTALKSKPGCLTHKSFFSPAYLSQKFRFMKARTRVSEHHHSSNPGKTLNTRKDLKKIFKKDL</sequence>
<dbReference type="EMBL" id="BMHF01000019">
    <property type="protein sequence ID" value="GGA49332.1"/>
    <property type="molecule type" value="Genomic_DNA"/>
</dbReference>
<feature type="transmembrane region" description="Helical" evidence="1">
    <location>
        <begin position="140"/>
        <end position="157"/>
    </location>
</feature>
<evidence type="ECO:0000313" key="3">
    <source>
        <dbReference type="Proteomes" id="UP000609323"/>
    </source>
</evidence>
<name>A0ABQ1GS39_9BACL</name>
<proteinExistence type="predicted"/>
<keyword evidence="3" id="KW-1185">Reference proteome</keyword>
<evidence type="ECO:0000313" key="2">
    <source>
        <dbReference type="EMBL" id="GGA49332.1"/>
    </source>
</evidence>
<accession>A0ABQ1GS39</accession>
<feature type="transmembrane region" description="Helical" evidence="1">
    <location>
        <begin position="65"/>
        <end position="83"/>
    </location>
</feature>
<organism evidence="2 3">
    <name type="scientific">Paenibacillus physcomitrellae</name>
    <dbReference type="NCBI Taxonomy" id="1619311"/>
    <lineage>
        <taxon>Bacteria</taxon>
        <taxon>Bacillati</taxon>
        <taxon>Bacillota</taxon>
        <taxon>Bacilli</taxon>
        <taxon>Bacillales</taxon>
        <taxon>Paenibacillaceae</taxon>
        <taxon>Paenibacillus</taxon>
    </lineage>
</organism>
<feature type="transmembrane region" description="Helical" evidence="1">
    <location>
        <begin position="38"/>
        <end position="58"/>
    </location>
</feature>
<keyword evidence="1" id="KW-0472">Membrane</keyword>
<reference evidence="3" key="1">
    <citation type="journal article" date="2019" name="Int. J. Syst. Evol. Microbiol.">
        <title>The Global Catalogue of Microorganisms (GCM) 10K type strain sequencing project: providing services to taxonomists for standard genome sequencing and annotation.</title>
        <authorList>
            <consortium name="The Broad Institute Genomics Platform"/>
            <consortium name="The Broad Institute Genome Sequencing Center for Infectious Disease"/>
            <person name="Wu L."/>
            <person name="Ma J."/>
        </authorList>
    </citation>
    <scope>NUCLEOTIDE SEQUENCE [LARGE SCALE GENOMIC DNA]</scope>
    <source>
        <strain evidence="3">CGMCC 1.15044</strain>
    </source>
</reference>
<dbReference type="Proteomes" id="UP000609323">
    <property type="component" value="Unassembled WGS sequence"/>
</dbReference>
<evidence type="ECO:0000256" key="1">
    <source>
        <dbReference type="SAM" id="Phobius"/>
    </source>
</evidence>
<comment type="caution">
    <text evidence="2">The sequence shown here is derived from an EMBL/GenBank/DDBJ whole genome shotgun (WGS) entry which is preliminary data.</text>
</comment>
<feature type="transmembrane region" description="Helical" evidence="1">
    <location>
        <begin position="110"/>
        <end position="128"/>
    </location>
</feature>
<protein>
    <submittedName>
        <fullName evidence="2">Uncharacterized protein</fullName>
    </submittedName>
</protein>